<dbReference type="EMBL" id="JAUTXU010000027">
    <property type="protein sequence ID" value="KAK3719276.1"/>
    <property type="molecule type" value="Genomic_DNA"/>
</dbReference>
<evidence type="ECO:0000313" key="2">
    <source>
        <dbReference type="Proteomes" id="UP001281147"/>
    </source>
</evidence>
<gene>
    <name evidence="1" type="ORF">LTR37_004495</name>
</gene>
<proteinExistence type="predicted"/>
<dbReference type="Proteomes" id="UP001281147">
    <property type="component" value="Unassembled WGS sequence"/>
</dbReference>
<keyword evidence="2" id="KW-1185">Reference proteome</keyword>
<sequence>MALTDQQQKLKQSLIDTGEEWNSSFENILKLDPKYFEAYVGLRRVPREKKALPVKIQELVLLAMDAACTHLYEPGIKIHTAAALKAGATKEEIMETLELSSVLGVHAVTVGVPTLLEVLKENGRELPQELNSDQESLKDEFTKRRGYWSTSWDPVIRLSPEFFEGYLNFSIVPFSEGHNALDAKTKELMYTAIDVSTTHLFRTGLKIHIRNAINYGATEHEIMEVFELAALMGITTTMKGADALVEGLATLEGKGDY</sequence>
<organism evidence="1 2">
    <name type="scientific">Vermiconidia calcicola</name>
    <dbReference type="NCBI Taxonomy" id="1690605"/>
    <lineage>
        <taxon>Eukaryota</taxon>
        <taxon>Fungi</taxon>
        <taxon>Dikarya</taxon>
        <taxon>Ascomycota</taxon>
        <taxon>Pezizomycotina</taxon>
        <taxon>Dothideomycetes</taxon>
        <taxon>Dothideomycetidae</taxon>
        <taxon>Mycosphaerellales</taxon>
        <taxon>Extremaceae</taxon>
        <taxon>Vermiconidia</taxon>
    </lineage>
</organism>
<evidence type="ECO:0000313" key="1">
    <source>
        <dbReference type="EMBL" id="KAK3719276.1"/>
    </source>
</evidence>
<accession>A0ACC3NMA0</accession>
<reference evidence="1" key="1">
    <citation type="submission" date="2023-07" db="EMBL/GenBank/DDBJ databases">
        <title>Black Yeasts Isolated from many extreme environments.</title>
        <authorList>
            <person name="Coleine C."/>
            <person name="Stajich J.E."/>
            <person name="Selbmann L."/>
        </authorList>
    </citation>
    <scope>NUCLEOTIDE SEQUENCE</scope>
    <source>
        <strain evidence="1">CCFEE 5714</strain>
    </source>
</reference>
<comment type="caution">
    <text evidence="1">The sequence shown here is derived from an EMBL/GenBank/DDBJ whole genome shotgun (WGS) entry which is preliminary data.</text>
</comment>
<protein>
    <submittedName>
        <fullName evidence="1">Uncharacterized protein</fullName>
    </submittedName>
</protein>
<name>A0ACC3NMA0_9PEZI</name>